<dbReference type="Proteomes" id="UP001153076">
    <property type="component" value="Unassembled WGS sequence"/>
</dbReference>
<comment type="caution">
    <text evidence="1">The sequence shown here is derived from an EMBL/GenBank/DDBJ whole genome shotgun (WGS) entry which is preliminary data.</text>
</comment>
<evidence type="ECO:0000313" key="2">
    <source>
        <dbReference type="Proteomes" id="UP001153076"/>
    </source>
</evidence>
<accession>A0A9Q1Q7B0</accession>
<dbReference type="OrthoDB" id="679318at2759"/>
<reference evidence="1" key="1">
    <citation type="submission" date="2022-04" db="EMBL/GenBank/DDBJ databases">
        <title>Carnegiea gigantea Genome sequencing and assembly v2.</title>
        <authorList>
            <person name="Copetti D."/>
            <person name="Sanderson M.J."/>
            <person name="Burquez A."/>
            <person name="Wojciechowski M.F."/>
        </authorList>
    </citation>
    <scope>NUCLEOTIDE SEQUENCE</scope>
    <source>
        <strain evidence="1">SGP5-SGP5p</strain>
        <tissue evidence="1">Aerial part</tissue>
    </source>
</reference>
<dbReference type="EMBL" id="JAKOGI010000745">
    <property type="protein sequence ID" value="KAJ8430875.1"/>
    <property type="molecule type" value="Genomic_DNA"/>
</dbReference>
<keyword evidence="2" id="KW-1185">Reference proteome</keyword>
<gene>
    <name evidence="1" type="ORF">Cgig2_011338</name>
</gene>
<organism evidence="1 2">
    <name type="scientific">Carnegiea gigantea</name>
    <dbReference type="NCBI Taxonomy" id="171969"/>
    <lineage>
        <taxon>Eukaryota</taxon>
        <taxon>Viridiplantae</taxon>
        <taxon>Streptophyta</taxon>
        <taxon>Embryophyta</taxon>
        <taxon>Tracheophyta</taxon>
        <taxon>Spermatophyta</taxon>
        <taxon>Magnoliopsida</taxon>
        <taxon>eudicotyledons</taxon>
        <taxon>Gunneridae</taxon>
        <taxon>Pentapetalae</taxon>
        <taxon>Caryophyllales</taxon>
        <taxon>Cactineae</taxon>
        <taxon>Cactaceae</taxon>
        <taxon>Cactoideae</taxon>
        <taxon>Echinocereeae</taxon>
        <taxon>Carnegiea</taxon>
    </lineage>
</organism>
<name>A0A9Q1Q7B0_9CARY</name>
<proteinExistence type="predicted"/>
<protein>
    <submittedName>
        <fullName evidence="1">Uncharacterized protein</fullName>
    </submittedName>
</protein>
<sequence length="183" mass="21156">MRFASFLKVDLKQIPGKFLKWLPSRWAKASGHAFDVFVTLGMPTEGRKIVKITKSSTDEEYDEDHATWLKDWKINQNAFELTRIESKNHYCSMSVMKYVKDVNRIASLDWCQFVLDKLISSVGHYKETSAAKGVHFDDLLFFLMSFTVLICSLQSFKRSSNKTRMTADFHSAPHLHLLTQIVN</sequence>
<evidence type="ECO:0000313" key="1">
    <source>
        <dbReference type="EMBL" id="KAJ8430875.1"/>
    </source>
</evidence>
<dbReference type="AlphaFoldDB" id="A0A9Q1Q7B0"/>